<evidence type="ECO:0000313" key="3">
    <source>
        <dbReference type="Proteomes" id="UP001322277"/>
    </source>
</evidence>
<evidence type="ECO:0000256" key="1">
    <source>
        <dbReference type="SAM" id="SignalP"/>
    </source>
</evidence>
<feature type="chain" id="PRO_5043623777" evidence="1">
    <location>
        <begin position="20"/>
        <end position="310"/>
    </location>
</feature>
<dbReference type="EMBL" id="CP137313">
    <property type="protein sequence ID" value="WQF88291.1"/>
    <property type="molecule type" value="Genomic_DNA"/>
</dbReference>
<dbReference type="Proteomes" id="UP001322277">
    <property type="component" value="Chromosome 9"/>
</dbReference>
<dbReference type="AlphaFoldDB" id="A0AAX4IYQ3"/>
<sequence>MKFLVSAAFALMVGQLAVAAPLVDAGGPKTVVEFRTVSEAHAVKAALEERANTCQKIAHTLRTIGTSAVVVVCMSTGSDLAEVVCRLAGGLNCEDWAKAIRLGFLLIYSYASYTGGAVPETGMRRDVYDDFGNVMLQGWESAFVDSGLVYDSIEVLPHDAGDAALERRDGNPKLLTRIHFSGVVDSEAGRKHEIIANHFEGNNTVLHLPALDQAALASRDLSKRVGAAGFKISYTTCPQSLLTRSHQQEMSGYIASAWSIAAENYRLEDYIGLAKTDHDANFYWRIIPELYGFGLNYESVDVCGGMAGYL</sequence>
<accession>A0AAX4IYQ3</accession>
<evidence type="ECO:0000313" key="2">
    <source>
        <dbReference type="EMBL" id="WQF88291.1"/>
    </source>
</evidence>
<organism evidence="2 3">
    <name type="scientific">Colletotrichum destructivum</name>
    <dbReference type="NCBI Taxonomy" id="34406"/>
    <lineage>
        <taxon>Eukaryota</taxon>
        <taxon>Fungi</taxon>
        <taxon>Dikarya</taxon>
        <taxon>Ascomycota</taxon>
        <taxon>Pezizomycotina</taxon>
        <taxon>Sordariomycetes</taxon>
        <taxon>Hypocreomycetidae</taxon>
        <taxon>Glomerellales</taxon>
        <taxon>Glomerellaceae</taxon>
        <taxon>Colletotrichum</taxon>
        <taxon>Colletotrichum destructivum species complex</taxon>
    </lineage>
</organism>
<feature type="signal peptide" evidence="1">
    <location>
        <begin position="1"/>
        <end position="19"/>
    </location>
</feature>
<name>A0AAX4IYQ3_9PEZI</name>
<reference evidence="3" key="1">
    <citation type="journal article" date="2023" name="bioRxiv">
        <title>Complete genome of the Medicago anthracnose fungus, Colletotrichum destructivum, reveals a mini-chromosome-like region within a core chromosome.</title>
        <authorList>
            <person name="Lapalu N."/>
            <person name="Simon A."/>
            <person name="Lu A."/>
            <person name="Plaumann P.-L."/>
            <person name="Amselem J."/>
            <person name="Pigne S."/>
            <person name="Auger A."/>
            <person name="Koch C."/>
            <person name="Dallery J.-F."/>
            <person name="O'Connell R.J."/>
        </authorList>
    </citation>
    <scope>NUCLEOTIDE SEQUENCE [LARGE SCALE GENOMIC DNA]</scope>
    <source>
        <strain evidence="3">CBS 520.97</strain>
    </source>
</reference>
<dbReference type="RefSeq" id="XP_062785512.1">
    <property type="nucleotide sequence ID" value="XM_062929461.1"/>
</dbReference>
<dbReference type="GeneID" id="87949805"/>
<proteinExistence type="predicted"/>
<protein>
    <submittedName>
        <fullName evidence="2">Uncharacterized protein</fullName>
    </submittedName>
</protein>
<keyword evidence="1" id="KW-0732">Signal</keyword>
<keyword evidence="3" id="KW-1185">Reference proteome</keyword>
<gene>
    <name evidence="2" type="ORF">CDEST_13305</name>
</gene>
<dbReference type="KEGG" id="cdet:87949805"/>